<dbReference type="NCBIfam" id="TIGR00526">
    <property type="entry name" value="folB_dom"/>
    <property type="match status" value="1"/>
</dbReference>
<dbReference type="NCBIfam" id="TIGR00525">
    <property type="entry name" value="folB"/>
    <property type="match status" value="1"/>
</dbReference>
<feature type="domain" description="Dihydroneopterin aldolase/epimerase" evidence="7">
    <location>
        <begin position="8"/>
        <end position="121"/>
    </location>
</feature>
<evidence type="ECO:0000313" key="9">
    <source>
        <dbReference type="Proteomes" id="UP000000310"/>
    </source>
</evidence>
<comment type="catalytic activity">
    <reaction evidence="1 6">
        <text>7,8-dihydroneopterin = 6-hydroxymethyl-7,8-dihydropterin + glycolaldehyde</text>
        <dbReference type="Rhea" id="RHEA:10540"/>
        <dbReference type="ChEBI" id="CHEBI:17001"/>
        <dbReference type="ChEBI" id="CHEBI:17071"/>
        <dbReference type="ChEBI" id="CHEBI:44841"/>
        <dbReference type="EC" id="4.1.2.25"/>
    </reaction>
</comment>
<dbReference type="UniPathway" id="UPA00077">
    <property type="reaction ID" value="UER00154"/>
</dbReference>
<proteinExistence type="inferred from homology"/>
<comment type="function">
    <text evidence="6">Catalyzes the conversion of 7,8-dihydroneopterin to 6-hydroxymethyl-7,8-dihydropterin.</text>
</comment>
<dbReference type="PANTHER" id="PTHR42844:SF1">
    <property type="entry name" value="DIHYDRONEOPTERIN ALDOLASE 1-RELATED"/>
    <property type="match status" value="1"/>
</dbReference>
<dbReference type="GO" id="GO:0005737">
    <property type="term" value="C:cytoplasm"/>
    <property type="evidence" value="ECO:0007669"/>
    <property type="project" value="TreeGrafter"/>
</dbReference>
<reference evidence="8 9" key="1">
    <citation type="journal article" date="2011" name="Stand. Genomic Sci.">
        <title>Complete genome sequence of the gliding, heparinolytic Pedobacter saltans type strain (113).</title>
        <authorList>
            <person name="Liolios K."/>
            <person name="Sikorski J."/>
            <person name="Lu M."/>
            <person name="Nolan M."/>
            <person name="Lapidus A."/>
            <person name="Lucas S."/>
            <person name="Hammon N."/>
            <person name="Deshpande S."/>
            <person name="Cheng J.F."/>
            <person name="Tapia R."/>
            <person name="Han C."/>
            <person name="Goodwin L."/>
            <person name="Pitluck S."/>
            <person name="Huntemann M."/>
            <person name="Ivanova N."/>
            <person name="Pagani I."/>
            <person name="Mavromatis K."/>
            <person name="Ovchinikova G."/>
            <person name="Pati A."/>
            <person name="Chen A."/>
            <person name="Palaniappan K."/>
            <person name="Land M."/>
            <person name="Hauser L."/>
            <person name="Brambilla E.M."/>
            <person name="Kotsyurbenko O."/>
            <person name="Rohde M."/>
            <person name="Tindall B.J."/>
            <person name="Abt B."/>
            <person name="Goker M."/>
            <person name="Detter J.C."/>
            <person name="Woyke T."/>
            <person name="Bristow J."/>
            <person name="Eisen J.A."/>
            <person name="Markowitz V."/>
            <person name="Hugenholtz P."/>
            <person name="Klenk H.P."/>
            <person name="Kyrpides N.C."/>
        </authorList>
    </citation>
    <scope>NUCLEOTIDE SEQUENCE [LARGE SCALE GENOMIC DNA]</scope>
    <source>
        <strain evidence="9">ATCC 51119 / DSM 12145 / JCM 21818 / LMG 10337 / NBRC 100064 / NCIMB 13643</strain>
    </source>
</reference>
<dbReference type="STRING" id="762903.Pedsa_1477"/>
<keyword evidence="4 6" id="KW-0289">Folate biosynthesis</keyword>
<keyword evidence="5 6" id="KW-0456">Lyase</keyword>
<dbReference type="InterPro" id="IPR006157">
    <property type="entry name" value="FolB_dom"/>
</dbReference>
<dbReference type="Proteomes" id="UP000000310">
    <property type="component" value="Chromosome"/>
</dbReference>
<evidence type="ECO:0000256" key="5">
    <source>
        <dbReference type="ARBA" id="ARBA00023239"/>
    </source>
</evidence>
<evidence type="ECO:0000256" key="1">
    <source>
        <dbReference type="ARBA" id="ARBA00001353"/>
    </source>
</evidence>
<comment type="pathway">
    <text evidence="2 6">Cofactor biosynthesis; tetrahydrofolate biosynthesis; 2-amino-4-hydroxy-6-hydroxymethyl-7,8-dihydropteridine diphosphate from 7,8-dihydroneopterin triphosphate: step 3/4.</text>
</comment>
<dbReference type="AlphaFoldDB" id="F0S593"/>
<dbReference type="EMBL" id="CP002545">
    <property type="protein sequence ID" value="ADY52038.1"/>
    <property type="molecule type" value="Genomic_DNA"/>
</dbReference>
<gene>
    <name evidence="8" type="ordered locus">Pedsa_1477</name>
</gene>
<evidence type="ECO:0000313" key="8">
    <source>
        <dbReference type="EMBL" id="ADY52038.1"/>
    </source>
</evidence>
<dbReference type="InterPro" id="IPR006156">
    <property type="entry name" value="Dihydroneopterin_aldolase"/>
</dbReference>
<dbReference type="GO" id="GO:0004150">
    <property type="term" value="F:dihydroneopterin aldolase activity"/>
    <property type="evidence" value="ECO:0007669"/>
    <property type="project" value="UniProtKB-UniRule"/>
</dbReference>
<dbReference type="Gene3D" id="3.30.1130.10">
    <property type="match status" value="1"/>
</dbReference>
<dbReference type="GO" id="GO:0046654">
    <property type="term" value="P:tetrahydrofolate biosynthetic process"/>
    <property type="evidence" value="ECO:0007669"/>
    <property type="project" value="UniProtKB-UniRule"/>
</dbReference>
<evidence type="ECO:0000256" key="2">
    <source>
        <dbReference type="ARBA" id="ARBA00005013"/>
    </source>
</evidence>
<dbReference type="EC" id="4.1.2.25" evidence="6"/>
<name>F0S593_PSESL</name>
<reference evidence="9" key="2">
    <citation type="submission" date="2011-02" db="EMBL/GenBank/DDBJ databases">
        <title>The complete genome of Pedobacter saltans DSM 12145.</title>
        <authorList>
            <consortium name="US DOE Joint Genome Institute (JGI-PGF)"/>
            <person name="Lucas S."/>
            <person name="Copeland A."/>
            <person name="Lapidus A."/>
            <person name="Bruce D."/>
            <person name="Goodwin L."/>
            <person name="Pitluck S."/>
            <person name="Kyrpides N."/>
            <person name="Mavromatis K."/>
            <person name="Pagani I."/>
            <person name="Ivanova N."/>
            <person name="Ovchinnikova G."/>
            <person name="Lu M."/>
            <person name="Detter J.C."/>
            <person name="Han C."/>
            <person name="Land M."/>
            <person name="Hauser L."/>
            <person name="Markowitz V."/>
            <person name="Cheng J.-F."/>
            <person name="Hugenholtz P."/>
            <person name="Woyke T."/>
            <person name="Wu D."/>
            <person name="Tindall B."/>
            <person name="Pomrenke H.G."/>
            <person name="Brambilla E."/>
            <person name="Klenk H.-P."/>
            <person name="Eisen J.A."/>
        </authorList>
    </citation>
    <scope>NUCLEOTIDE SEQUENCE [LARGE SCALE GENOMIC DNA]</scope>
    <source>
        <strain evidence="9">ATCC 51119 / DSM 12145 / JCM 21818 / LMG 10337 / NBRC 100064 / NCIMB 13643</strain>
    </source>
</reference>
<organism evidence="8 9">
    <name type="scientific">Pseudopedobacter saltans (strain ATCC 51119 / DSM 12145 / JCM 21818 / CCUG 39354 / LMG 10337 / NBRC 100064 / NCIMB 13643)</name>
    <name type="common">Pedobacter saltans</name>
    <dbReference type="NCBI Taxonomy" id="762903"/>
    <lineage>
        <taxon>Bacteria</taxon>
        <taxon>Pseudomonadati</taxon>
        <taxon>Bacteroidota</taxon>
        <taxon>Sphingobacteriia</taxon>
        <taxon>Sphingobacteriales</taxon>
        <taxon>Sphingobacteriaceae</taxon>
        <taxon>Pseudopedobacter</taxon>
    </lineage>
</organism>
<dbReference type="Pfam" id="PF02152">
    <property type="entry name" value="FolB"/>
    <property type="match status" value="1"/>
</dbReference>
<evidence type="ECO:0000256" key="3">
    <source>
        <dbReference type="ARBA" id="ARBA00005708"/>
    </source>
</evidence>
<keyword evidence="9" id="KW-1185">Reference proteome</keyword>
<dbReference type="InterPro" id="IPR043133">
    <property type="entry name" value="GTP-CH-I_C/QueF"/>
</dbReference>
<dbReference type="OrthoDB" id="9803748at2"/>
<dbReference type="eggNOG" id="COG1539">
    <property type="taxonomic scope" value="Bacteria"/>
</dbReference>
<dbReference type="PANTHER" id="PTHR42844">
    <property type="entry name" value="DIHYDRONEOPTERIN ALDOLASE 1-RELATED"/>
    <property type="match status" value="1"/>
</dbReference>
<evidence type="ECO:0000256" key="6">
    <source>
        <dbReference type="RuleBase" id="RU362079"/>
    </source>
</evidence>
<protein>
    <recommendedName>
        <fullName evidence="6">7,8-dihydroneopterin aldolase</fullName>
        <ecNumber evidence="6">4.1.2.25</ecNumber>
    </recommendedName>
</protein>
<evidence type="ECO:0000256" key="4">
    <source>
        <dbReference type="ARBA" id="ARBA00022909"/>
    </source>
</evidence>
<dbReference type="KEGG" id="psn:Pedsa_1477"/>
<comment type="similarity">
    <text evidence="3 6">Belongs to the DHNA family.</text>
</comment>
<sequence length="123" mass="14406">MAKFTRKIGLEDIKFKAAIGLYREERILKNDFIVNIWAEMEVSESESNVDELSNTVDYVKLYDICKNAFDKERKLLEPVAQEILSEIIKSFRFVDKAYVKIQKLNPPVQAEIARSFVELTYKH</sequence>
<dbReference type="RefSeq" id="WP_013632537.1">
    <property type="nucleotide sequence ID" value="NC_015177.1"/>
</dbReference>
<dbReference type="SMART" id="SM00905">
    <property type="entry name" value="FolB"/>
    <property type="match status" value="1"/>
</dbReference>
<dbReference type="GO" id="GO:0046656">
    <property type="term" value="P:folic acid biosynthetic process"/>
    <property type="evidence" value="ECO:0007669"/>
    <property type="project" value="UniProtKB-UniRule"/>
</dbReference>
<dbReference type="SUPFAM" id="SSF55620">
    <property type="entry name" value="Tetrahydrobiopterin biosynthesis enzymes-like"/>
    <property type="match status" value="1"/>
</dbReference>
<evidence type="ECO:0000259" key="7">
    <source>
        <dbReference type="SMART" id="SM00905"/>
    </source>
</evidence>
<accession>F0S593</accession>
<dbReference type="HOGENOM" id="CLU_112632_1_2_10"/>